<dbReference type="FunFam" id="1.20.1250.20:FF:000509">
    <property type="entry name" value="MFS general substrate transporter"/>
    <property type="match status" value="1"/>
</dbReference>
<evidence type="ECO:0000256" key="7">
    <source>
        <dbReference type="SAM" id="Phobius"/>
    </source>
</evidence>
<keyword evidence="4 7" id="KW-0472">Membrane</keyword>
<evidence type="ECO:0000256" key="1">
    <source>
        <dbReference type="ARBA" id="ARBA00004141"/>
    </source>
</evidence>
<feature type="transmembrane region" description="Helical" evidence="7">
    <location>
        <begin position="142"/>
        <end position="160"/>
    </location>
</feature>
<dbReference type="Proteomes" id="UP001239445">
    <property type="component" value="Unassembled WGS sequence"/>
</dbReference>
<dbReference type="InterPro" id="IPR011701">
    <property type="entry name" value="MFS"/>
</dbReference>
<dbReference type="PANTHER" id="PTHR23502">
    <property type="entry name" value="MAJOR FACILITATOR SUPERFAMILY"/>
    <property type="match status" value="1"/>
</dbReference>
<dbReference type="GO" id="GO:0022857">
    <property type="term" value="F:transmembrane transporter activity"/>
    <property type="evidence" value="ECO:0007669"/>
    <property type="project" value="InterPro"/>
</dbReference>
<keyword evidence="3 7" id="KW-1133">Transmembrane helix</keyword>
<proteinExistence type="inferred from homology"/>
<feature type="transmembrane region" description="Helical" evidence="7">
    <location>
        <begin position="408"/>
        <end position="427"/>
    </location>
</feature>
<evidence type="ECO:0000259" key="8">
    <source>
        <dbReference type="PROSITE" id="PS50850"/>
    </source>
</evidence>
<evidence type="ECO:0000313" key="9">
    <source>
        <dbReference type="EMBL" id="KAK1751323.1"/>
    </source>
</evidence>
<evidence type="ECO:0000256" key="5">
    <source>
        <dbReference type="ARBA" id="ARBA00038347"/>
    </source>
</evidence>
<dbReference type="PANTHER" id="PTHR23502:SF163">
    <property type="entry name" value="MAJOR FACILITATOR SUPERFAMILY (MFS) PROFILE DOMAIN-CONTAINING PROTEIN"/>
    <property type="match status" value="1"/>
</dbReference>
<feature type="region of interest" description="Disordered" evidence="6">
    <location>
        <begin position="1"/>
        <end position="35"/>
    </location>
</feature>
<gene>
    <name evidence="9" type="ORF">QBC47DRAFT_391633</name>
</gene>
<feature type="transmembrane region" description="Helical" evidence="7">
    <location>
        <begin position="383"/>
        <end position="402"/>
    </location>
</feature>
<comment type="similarity">
    <text evidence="5">Belongs to the major facilitator superfamily. CAR1 family.</text>
</comment>
<dbReference type="SUPFAM" id="SSF103473">
    <property type="entry name" value="MFS general substrate transporter"/>
    <property type="match status" value="1"/>
</dbReference>
<evidence type="ECO:0000256" key="6">
    <source>
        <dbReference type="SAM" id="MobiDB-lite"/>
    </source>
</evidence>
<feature type="transmembrane region" description="Helical" evidence="7">
    <location>
        <begin position="439"/>
        <end position="461"/>
    </location>
</feature>
<reference evidence="9" key="1">
    <citation type="submission" date="2023-06" db="EMBL/GenBank/DDBJ databases">
        <title>Genome-scale phylogeny and comparative genomics of the fungal order Sordariales.</title>
        <authorList>
            <consortium name="Lawrence Berkeley National Laboratory"/>
            <person name="Hensen N."/>
            <person name="Bonometti L."/>
            <person name="Westerberg I."/>
            <person name="Brannstrom I.O."/>
            <person name="Guillou S."/>
            <person name="Cros-Aarteil S."/>
            <person name="Calhoun S."/>
            <person name="Haridas S."/>
            <person name="Kuo A."/>
            <person name="Mondo S."/>
            <person name="Pangilinan J."/>
            <person name="Riley R."/>
            <person name="Labutti K."/>
            <person name="Andreopoulos B."/>
            <person name="Lipzen A."/>
            <person name="Chen C."/>
            <person name="Yanf M."/>
            <person name="Daum C."/>
            <person name="Ng V."/>
            <person name="Clum A."/>
            <person name="Steindorff A."/>
            <person name="Ohm R."/>
            <person name="Martin F."/>
            <person name="Silar P."/>
            <person name="Natvig D."/>
            <person name="Lalanne C."/>
            <person name="Gautier V."/>
            <person name="Ament-Velasquez S.L."/>
            <person name="Kruys A."/>
            <person name="Hutchinson M.I."/>
            <person name="Powell A.J."/>
            <person name="Barry K."/>
            <person name="Miller A.N."/>
            <person name="Grigoriev I.V."/>
            <person name="Debuchy R."/>
            <person name="Gladieux P."/>
            <person name="Thoren M.H."/>
            <person name="Johannesson H."/>
        </authorList>
    </citation>
    <scope>NUCLEOTIDE SEQUENCE</scope>
    <source>
        <strain evidence="9">PSN4</strain>
    </source>
</reference>
<dbReference type="AlphaFoldDB" id="A0AAJ0B6I6"/>
<feature type="compositionally biased region" description="Polar residues" evidence="6">
    <location>
        <begin position="1"/>
        <end position="11"/>
    </location>
</feature>
<keyword evidence="2 7" id="KW-0812">Transmembrane</keyword>
<feature type="transmembrane region" description="Helical" evidence="7">
    <location>
        <begin position="70"/>
        <end position="91"/>
    </location>
</feature>
<evidence type="ECO:0000313" key="10">
    <source>
        <dbReference type="Proteomes" id="UP001239445"/>
    </source>
</evidence>
<comment type="caution">
    <text evidence="9">The sequence shown here is derived from an EMBL/GenBank/DDBJ whole genome shotgun (WGS) entry which is preliminary data.</text>
</comment>
<keyword evidence="10" id="KW-1185">Reference proteome</keyword>
<sequence>MSAPMTETQPLLPSKRLESPEHGRPIAGHSYTNVNNGTAASDTTVEPCVVDFDPYGDVDNPLEWPTAFKWGIVLLLAVTAFTVTFTCIGVIPLAADIGRDLSGSDDTSKSASVLLVTIWELGEAAGPLLIAPLSEMYGRYPVINGANILFVGATVLAATSRTVPTFVTARALTGLAVATNVLSPAIVGDMFASEERGGAVSLVFLAPLLGGALSPAIASAVAEHAGWRRVIWMSVALATLCEIVFLTFFRETYKVAILRKRARNLGQKMALDETAVVVEEKRGLRELREAVLRPASVLFGSGVLMAMCLFGSVVFSYYYLMSVTLADILRDVYGLDSVAAGLCFMSFSIGSAFTVFVCNRHLDKIYIKMRDAHKGVGLPEFRLPLTIFGALTMPLAVAAYGWTAALGLPLPILLLSVALIGTTLMLAMIPMMAYIVDAFGLFSASAMTGIIVTRCLMSTFLPLTTGPLIGTLGYGWAFTIYAGTNLALAPIPMLMLRYGERWRQFSKYSRDQ</sequence>
<protein>
    <submittedName>
        <fullName evidence="9">Major facilitator superfamily domain-containing protein</fullName>
    </submittedName>
</protein>
<feature type="transmembrane region" description="Helical" evidence="7">
    <location>
        <begin position="166"/>
        <end position="187"/>
    </location>
</feature>
<feature type="transmembrane region" description="Helical" evidence="7">
    <location>
        <begin position="295"/>
        <end position="319"/>
    </location>
</feature>
<evidence type="ECO:0000256" key="2">
    <source>
        <dbReference type="ARBA" id="ARBA00022692"/>
    </source>
</evidence>
<dbReference type="EMBL" id="MU839842">
    <property type="protein sequence ID" value="KAK1751323.1"/>
    <property type="molecule type" value="Genomic_DNA"/>
</dbReference>
<dbReference type="Gene3D" id="1.20.1250.20">
    <property type="entry name" value="MFS general substrate transporter like domains"/>
    <property type="match status" value="1"/>
</dbReference>
<feature type="transmembrane region" description="Helical" evidence="7">
    <location>
        <begin position="111"/>
        <end position="130"/>
    </location>
</feature>
<feature type="transmembrane region" description="Helical" evidence="7">
    <location>
        <begin position="473"/>
        <end position="496"/>
    </location>
</feature>
<dbReference type="GO" id="GO:0016020">
    <property type="term" value="C:membrane"/>
    <property type="evidence" value="ECO:0007669"/>
    <property type="project" value="UniProtKB-SubCell"/>
</dbReference>
<accession>A0AAJ0B6I6</accession>
<evidence type="ECO:0000256" key="3">
    <source>
        <dbReference type="ARBA" id="ARBA00022989"/>
    </source>
</evidence>
<feature type="transmembrane region" description="Helical" evidence="7">
    <location>
        <begin position="230"/>
        <end position="249"/>
    </location>
</feature>
<feature type="transmembrane region" description="Helical" evidence="7">
    <location>
        <begin position="339"/>
        <end position="362"/>
    </location>
</feature>
<dbReference type="InterPro" id="IPR020846">
    <property type="entry name" value="MFS_dom"/>
</dbReference>
<name>A0AAJ0B6I6_9PEZI</name>
<feature type="compositionally biased region" description="Basic and acidic residues" evidence="6">
    <location>
        <begin position="15"/>
        <end position="24"/>
    </location>
</feature>
<dbReference type="InterPro" id="IPR036259">
    <property type="entry name" value="MFS_trans_sf"/>
</dbReference>
<evidence type="ECO:0000256" key="4">
    <source>
        <dbReference type="ARBA" id="ARBA00023136"/>
    </source>
</evidence>
<dbReference type="Pfam" id="PF07690">
    <property type="entry name" value="MFS_1"/>
    <property type="match status" value="1"/>
</dbReference>
<feature type="domain" description="Major facilitator superfamily (MFS) profile" evidence="8">
    <location>
        <begin position="72"/>
        <end position="500"/>
    </location>
</feature>
<feature type="transmembrane region" description="Helical" evidence="7">
    <location>
        <begin position="199"/>
        <end position="218"/>
    </location>
</feature>
<organism evidence="9 10">
    <name type="scientific">Echria macrotheca</name>
    <dbReference type="NCBI Taxonomy" id="438768"/>
    <lineage>
        <taxon>Eukaryota</taxon>
        <taxon>Fungi</taxon>
        <taxon>Dikarya</taxon>
        <taxon>Ascomycota</taxon>
        <taxon>Pezizomycotina</taxon>
        <taxon>Sordariomycetes</taxon>
        <taxon>Sordariomycetidae</taxon>
        <taxon>Sordariales</taxon>
        <taxon>Schizotheciaceae</taxon>
        <taxon>Echria</taxon>
    </lineage>
</organism>
<dbReference type="PROSITE" id="PS50850">
    <property type="entry name" value="MFS"/>
    <property type="match status" value="1"/>
</dbReference>
<comment type="subcellular location">
    <subcellularLocation>
        <location evidence="1">Membrane</location>
        <topology evidence="1">Multi-pass membrane protein</topology>
    </subcellularLocation>
</comment>